<dbReference type="Pfam" id="PF06253">
    <property type="entry name" value="MTTB"/>
    <property type="match status" value="1"/>
</dbReference>
<evidence type="ECO:0000256" key="3">
    <source>
        <dbReference type="ARBA" id="ARBA00022679"/>
    </source>
</evidence>
<dbReference type="InterPro" id="IPR010426">
    <property type="entry name" value="MTTB_MeTrfase"/>
</dbReference>
<keyword evidence="3" id="KW-0808">Transferase</keyword>
<proteinExistence type="inferred from homology"/>
<evidence type="ECO:0000256" key="2">
    <source>
        <dbReference type="ARBA" id="ARBA00022603"/>
    </source>
</evidence>
<accession>A0A0F9CA08</accession>
<comment type="caution">
    <text evidence="4">The sequence shown here is derived from an EMBL/GenBank/DDBJ whole genome shotgun (WGS) entry which is preliminary data.</text>
</comment>
<evidence type="ECO:0000256" key="1">
    <source>
        <dbReference type="ARBA" id="ARBA00007137"/>
    </source>
</evidence>
<gene>
    <name evidence="4" type="ORF">LCGC14_2350220</name>
</gene>
<dbReference type="GO" id="GO:0032259">
    <property type="term" value="P:methylation"/>
    <property type="evidence" value="ECO:0007669"/>
    <property type="project" value="UniProtKB-KW"/>
</dbReference>
<evidence type="ECO:0008006" key="5">
    <source>
        <dbReference type="Google" id="ProtNLM"/>
    </source>
</evidence>
<reference evidence="4" key="1">
    <citation type="journal article" date="2015" name="Nature">
        <title>Complex archaea that bridge the gap between prokaryotes and eukaryotes.</title>
        <authorList>
            <person name="Spang A."/>
            <person name="Saw J.H."/>
            <person name="Jorgensen S.L."/>
            <person name="Zaremba-Niedzwiedzka K."/>
            <person name="Martijn J."/>
            <person name="Lind A.E."/>
            <person name="van Eijk R."/>
            <person name="Schleper C."/>
            <person name="Guy L."/>
            <person name="Ettema T.J."/>
        </authorList>
    </citation>
    <scope>NUCLEOTIDE SEQUENCE</scope>
</reference>
<dbReference type="AlphaFoldDB" id="A0A0F9CA08"/>
<sequence length="389" mass="42113">VYFGPGTLPIKVRDLETGEIRSGTLKDCEDFARLIDALEYIHFFKGMITPSDVNKKIPEIYMVNAAYNNTTKQISSTALSLHAAMDLYRMGVAVAGGEKAFRERPMIIINMLAVSPLQWGKVNLDAIMALANVGCPIIVGSEPQGGTTGPAPLAGQVLINVAETLAGITLAQLVKPNAPVMWGNVGSLSDMRSGLFASGAVELGLINAAMNQIAKYYRIPTYSTGGMSDAKISDAQAGVEKSLQALTVALAGGNYIHDAAGLMESCLLCSYEQYVIDNEMLGMVARVLEGIRVTPETLSFEQIKEIGPRGNFMGLRHTLDNIRPEHYLPGLFDRSTYDTWKAKGGKDIREVAREKARKILATHQVESLPSEVKEELGAIVKNAEETYGK</sequence>
<dbReference type="GO" id="GO:0008168">
    <property type="term" value="F:methyltransferase activity"/>
    <property type="evidence" value="ECO:0007669"/>
    <property type="project" value="UniProtKB-KW"/>
</dbReference>
<dbReference type="GO" id="GO:0015948">
    <property type="term" value="P:methanogenesis"/>
    <property type="evidence" value="ECO:0007669"/>
    <property type="project" value="InterPro"/>
</dbReference>
<comment type="similarity">
    <text evidence="1">Belongs to the trimethylamine methyltransferase family.</text>
</comment>
<dbReference type="InterPro" id="IPR038601">
    <property type="entry name" value="MttB-like_sf"/>
</dbReference>
<organism evidence="4">
    <name type="scientific">marine sediment metagenome</name>
    <dbReference type="NCBI Taxonomy" id="412755"/>
    <lineage>
        <taxon>unclassified sequences</taxon>
        <taxon>metagenomes</taxon>
        <taxon>ecological metagenomes</taxon>
    </lineage>
</organism>
<protein>
    <recommendedName>
        <fullName evidence="5">Trimethylamine methyltransferase</fullName>
    </recommendedName>
</protein>
<name>A0A0F9CA08_9ZZZZ</name>
<dbReference type="Gene3D" id="3.20.20.480">
    <property type="entry name" value="Trimethylamine methyltransferase-like"/>
    <property type="match status" value="1"/>
</dbReference>
<evidence type="ECO:0000313" key="4">
    <source>
        <dbReference type="EMBL" id="KKL45979.1"/>
    </source>
</evidence>
<feature type="non-terminal residue" evidence="4">
    <location>
        <position position="1"/>
    </location>
</feature>
<dbReference type="EMBL" id="LAZR01034200">
    <property type="protein sequence ID" value="KKL45979.1"/>
    <property type="molecule type" value="Genomic_DNA"/>
</dbReference>
<keyword evidence="2" id="KW-0489">Methyltransferase</keyword>